<dbReference type="OrthoDB" id="4363578at2759"/>
<dbReference type="Gene3D" id="1.20.5.170">
    <property type="match status" value="1"/>
</dbReference>
<keyword evidence="3" id="KW-1185">Reference proteome</keyword>
<dbReference type="InterPro" id="IPR046347">
    <property type="entry name" value="bZIP_sf"/>
</dbReference>
<dbReference type="InterPro" id="IPR004827">
    <property type="entry name" value="bZIP"/>
</dbReference>
<name>A0A9W9JZE7_9EURO</name>
<comment type="caution">
    <text evidence="2">The sequence shown here is derived from an EMBL/GenBank/DDBJ whole genome shotgun (WGS) entry which is preliminary data.</text>
</comment>
<dbReference type="CDD" id="cd14688">
    <property type="entry name" value="bZIP_YAP"/>
    <property type="match status" value="1"/>
</dbReference>
<protein>
    <recommendedName>
        <fullName evidence="1">BZIP domain-containing protein</fullName>
    </recommendedName>
</protein>
<reference evidence="2" key="1">
    <citation type="submission" date="2022-11" db="EMBL/GenBank/DDBJ databases">
        <authorList>
            <person name="Petersen C."/>
        </authorList>
    </citation>
    <scope>NUCLEOTIDE SEQUENCE</scope>
    <source>
        <strain evidence="2">IBT 30069</strain>
    </source>
</reference>
<dbReference type="SUPFAM" id="SSF57959">
    <property type="entry name" value="Leucine zipper domain"/>
    <property type="match status" value="1"/>
</dbReference>
<reference evidence="2" key="2">
    <citation type="journal article" date="2023" name="IMA Fungus">
        <title>Comparative genomic study of the Penicillium genus elucidates a diverse pangenome and 15 lateral gene transfer events.</title>
        <authorList>
            <person name="Petersen C."/>
            <person name="Sorensen T."/>
            <person name="Nielsen M.R."/>
            <person name="Sondergaard T.E."/>
            <person name="Sorensen J.L."/>
            <person name="Fitzpatrick D.A."/>
            <person name="Frisvad J.C."/>
            <person name="Nielsen K.L."/>
        </authorList>
    </citation>
    <scope>NUCLEOTIDE SEQUENCE</scope>
    <source>
        <strain evidence="2">IBT 30069</strain>
    </source>
</reference>
<dbReference type="Proteomes" id="UP001149165">
    <property type="component" value="Unassembled WGS sequence"/>
</dbReference>
<dbReference type="PANTHER" id="PTHR39607:SF1">
    <property type="entry name" value="B-ZIP TRANSCRIPTION FACTOR (EUROFUNG)"/>
    <property type="match status" value="1"/>
</dbReference>
<evidence type="ECO:0000313" key="2">
    <source>
        <dbReference type="EMBL" id="KAJ5087524.1"/>
    </source>
</evidence>
<organism evidence="2 3">
    <name type="scientific">Penicillium angulare</name>
    <dbReference type="NCBI Taxonomy" id="116970"/>
    <lineage>
        <taxon>Eukaryota</taxon>
        <taxon>Fungi</taxon>
        <taxon>Dikarya</taxon>
        <taxon>Ascomycota</taxon>
        <taxon>Pezizomycotina</taxon>
        <taxon>Eurotiomycetes</taxon>
        <taxon>Eurotiomycetidae</taxon>
        <taxon>Eurotiales</taxon>
        <taxon>Aspergillaceae</taxon>
        <taxon>Penicillium</taxon>
    </lineage>
</organism>
<dbReference type="EMBL" id="JAPQKH010000007">
    <property type="protein sequence ID" value="KAJ5087524.1"/>
    <property type="molecule type" value="Genomic_DNA"/>
</dbReference>
<evidence type="ECO:0000313" key="3">
    <source>
        <dbReference type="Proteomes" id="UP001149165"/>
    </source>
</evidence>
<feature type="domain" description="BZIP" evidence="1">
    <location>
        <begin position="30"/>
        <end position="45"/>
    </location>
</feature>
<dbReference type="PANTHER" id="PTHR39607">
    <property type="entry name" value="XANTHOCILLIN BIOSYNTHESIS CLUSTER TRANSCRIPTION FACTOR XANC-RELATED"/>
    <property type="match status" value="1"/>
</dbReference>
<dbReference type="GO" id="GO:0003700">
    <property type="term" value="F:DNA-binding transcription factor activity"/>
    <property type="evidence" value="ECO:0007669"/>
    <property type="project" value="InterPro"/>
</dbReference>
<dbReference type="AlphaFoldDB" id="A0A9W9JZE7"/>
<sequence length="398" mass="44366">MYPVQPYPLQSNTNLENEADCMAIEDPKEKKKIQNRLSQRKYRQRMKARLERLQSTVDYHERMRLYTTHDRAQEMAGGISDVQLGNQMDHDHALLDVQEGPSIGTSDCQHETEKGTFSGLGLIEQLENPHDQPFALDDLGCIDLTLPTPSDICYPEILPQTPQQNISPAHLFSSTSTQELNETTSSESKSNIGIGRMDSSQTIQTISTSPNSVSTMSLSEKLEYILECANEVGISNFDSLATAYYSETPSDSSSVAYEQRISRNRRLPSVISDIFQSANSWSEWERRGLQEEILKQTESMLVSEGGKTHMAFLSGVNTLADANNGVGVLSKEQATLEMKRTIQNELPNLWAMMMALVGDSRPSWQPDRSNTALAAVILLKLSGAMPGYQLMSLLEMCL</sequence>
<dbReference type="PROSITE" id="PS00036">
    <property type="entry name" value="BZIP_BASIC"/>
    <property type="match status" value="1"/>
</dbReference>
<evidence type="ECO:0000259" key="1">
    <source>
        <dbReference type="PROSITE" id="PS00036"/>
    </source>
</evidence>
<accession>A0A9W9JZE7</accession>
<dbReference type="InterPro" id="IPR052635">
    <property type="entry name" value="Sec_Metab_Biosynth_Reg"/>
</dbReference>
<gene>
    <name evidence="2" type="ORF">N7456_011140</name>
</gene>
<proteinExistence type="predicted"/>